<name>A0A2P6TP49_CHLSO</name>
<gene>
    <name evidence="2" type="ORF">C2E21_5379</name>
</gene>
<dbReference type="EMBL" id="LHPG02000010">
    <property type="protein sequence ID" value="PRW51103.1"/>
    <property type="molecule type" value="Genomic_DNA"/>
</dbReference>
<feature type="region of interest" description="Disordered" evidence="1">
    <location>
        <begin position="37"/>
        <end position="69"/>
    </location>
</feature>
<protein>
    <submittedName>
        <fullName evidence="2">Uncharacterized protein</fullName>
    </submittedName>
</protein>
<dbReference type="AlphaFoldDB" id="A0A2P6TP49"/>
<evidence type="ECO:0000313" key="2">
    <source>
        <dbReference type="EMBL" id="PRW51103.1"/>
    </source>
</evidence>
<organism evidence="2 3">
    <name type="scientific">Chlorella sorokiniana</name>
    <name type="common">Freshwater green alga</name>
    <dbReference type="NCBI Taxonomy" id="3076"/>
    <lineage>
        <taxon>Eukaryota</taxon>
        <taxon>Viridiplantae</taxon>
        <taxon>Chlorophyta</taxon>
        <taxon>core chlorophytes</taxon>
        <taxon>Trebouxiophyceae</taxon>
        <taxon>Chlorellales</taxon>
        <taxon>Chlorellaceae</taxon>
        <taxon>Chlorella clade</taxon>
        <taxon>Chlorella</taxon>
    </lineage>
</organism>
<evidence type="ECO:0000256" key="1">
    <source>
        <dbReference type="SAM" id="MobiDB-lite"/>
    </source>
</evidence>
<evidence type="ECO:0000313" key="3">
    <source>
        <dbReference type="Proteomes" id="UP000239899"/>
    </source>
</evidence>
<keyword evidence="3" id="KW-1185">Reference proteome</keyword>
<feature type="compositionally biased region" description="Basic and acidic residues" evidence="1">
    <location>
        <begin position="55"/>
        <end position="69"/>
    </location>
</feature>
<sequence>METIKKIEAEIKEGFQAAPGSVQAIMDEAKHAVLNDEPTKFGENDQPVPGGDNDVPTKVHENDMNDIKS</sequence>
<dbReference type="OrthoDB" id="10315771at2759"/>
<reference evidence="2 3" key="1">
    <citation type="journal article" date="2018" name="Plant J.">
        <title>Genome sequences of Chlorella sorokiniana UTEX 1602 and Micractinium conductrix SAG 241.80: implications to maltose excretion by a green alga.</title>
        <authorList>
            <person name="Arriola M.B."/>
            <person name="Velmurugan N."/>
            <person name="Zhang Y."/>
            <person name="Plunkett M.H."/>
            <person name="Hondzo H."/>
            <person name="Barney B.M."/>
        </authorList>
    </citation>
    <scope>NUCLEOTIDE SEQUENCE [LARGE SCALE GENOMIC DNA]</scope>
    <source>
        <strain evidence="3">UTEX 1602</strain>
    </source>
</reference>
<proteinExistence type="predicted"/>
<dbReference type="Proteomes" id="UP000239899">
    <property type="component" value="Unassembled WGS sequence"/>
</dbReference>
<accession>A0A2P6TP49</accession>
<comment type="caution">
    <text evidence="2">The sequence shown here is derived from an EMBL/GenBank/DDBJ whole genome shotgun (WGS) entry which is preliminary data.</text>
</comment>